<evidence type="ECO:0000256" key="6">
    <source>
        <dbReference type="ARBA" id="ARBA00023069"/>
    </source>
</evidence>
<dbReference type="PANTHER" id="PTHR21648:SF0">
    <property type="entry name" value="RADIAL SPOKE HEAD PROTEIN 3 HOMOLOG"/>
    <property type="match status" value="1"/>
</dbReference>
<protein>
    <submittedName>
        <fullName evidence="9">Radial-spoke protein</fullName>
    </submittedName>
</protein>
<keyword evidence="8" id="KW-0966">Cell projection</keyword>
<evidence type="ECO:0000256" key="7">
    <source>
        <dbReference type="ARBA" id="ARBA00023212"/>
    </source>
</evidence>
<evidence type="ECO:0000256" key="1">
    <source>
        <dbReference type="ARBA" id="ARBA00004611"/>
    </source>
</evidence>
<keyword evidence="6" id="KW-0969">Cilium</keyword>
<reference evidence="9" key="1">
    <citation type="submission" date="2015-07" db="EMBL/GenBank/DDBJ databases">
        <title>Adaptation to a free-living lifestyle via gene acquisitions in the diplomonad Trepomonas sp. PC1.</title>
        <authorList>
            <person name="Xu F."/>
            <person name="Jerlstrom-Hultqvist J."/>
            <person name="Kolisko M."/>
            <person name="Simpson A.G.B."/>
            <person name="Roger A.J."/>
            <person name="Svard S.G."/>
            <person name="Andersson J.O."/>
        </authorList>
    </citation>
    <scope>NUCLEOTIDE SEQUENCE</scope>
    <source>
        <strain evidence="9">PC1</strain>
    </source>
</reference>
<dbReference type="EMBL" id="GDID01005029">
    <property type="protein sequence ID" value="JAP91577.1"/>
    <property type="molecule type" value="Transcribed_RNA"/>
</dbReference>
<keyword evidence="5" id="KW-0282">Flagellum</keyword>
<keyword evidence="7" id="KW-0206">Cytoskeleton</keyword>
<accession>A0A146K4I7</accession>
<evidence type="ECO:0000256" key="2">
    <source>
        <dbReference type="ARBA" id="ARBA00006737"/>
    </source>
</evidence>
<keyword evidence="3" id="KW-0963">Cytoplasm</keyword>
<evidence type="ECO:0000256" key="3">
    <source>
        <dbReference type="ARBA" id="ARBA00022490"/>
    </source>
</evidence>
<gene>
    <name evidence="9" type="ORF">TPC1_16770</name>
</gene>
<evidence type="ECO:0000256" key="4">
    <source>
        <dbReference type="ARBA" id="ARBA00022553"/>
    </source>
</evidence>
<keyword evidence="4" id="KW-0597">Phosphoprotein</keyword>
<sequence length="292" mass="33494">ASLNKTNGAQQIPGQALYRNPGVFQQSTWQKQTADTNFNSQTQTRLKNLQSTARTDVQTLLNGIPQRPEEPTKQVQAELYLEALPDKIEEATHDTQTDPMQEVRDPAPYREPAQGVEKQTQIYDGDLFNFDREVQPIIDILVGSILQQALTEYADEEEIKLIKQAKEKLKLKRAAELAEVRRLEEAEKRRREEIVRRQAEDLKRKLVEETLTKKIQSQLFARAYCKQLEQDVLDQLEQKGAFSSKLENAVTGQFIPDIIELGIKKAKQREGIHGILKQMVEEAVKRGFVEEQ</sequence>
<evidence type="ECO:0000256" key="8">
    <source>
        <dbReference type="ARBA" id="ARBA00023273"/>
    </source>
</evidence>
<dbReference type="GO" id="GO:0005929">
    <property type="term" value="C:cilium"/>
    <property type="evidence" value="ECO:0007669"/>
    <property type="project" value="TreeGrafter"/>
</dbReference>
<organism evidence="9">
    <name type="scientific">Trepomonas sp. PC1</name>
    <dbReference type="NCBI Taxonomy" id="1076344"/>
    <lineage>
        <taxon>Eukaryota</taxon>
        <taxon>Metamonada</taxon>
        <taxon>Diplomonadida</taxon>
        <taxon>Hexamitidae</taxon>
        <taxon>Hexamitinae</taxon>
        <taxon>Trepomonas</taxon>
    </lineage>
</organism>
<proteinExistence type="inferred from homology"/>
<dbReference type="PANTHER" id="PTHR21648">
    <property type="entry name" value="FLAGELLAR RADIAL SPOKE PROTEIN 3"/>
    <property type="match status" value="1"/>
</dbReference>
<dbReference type="AlphaFoldDB" id="A0A146K4I7"/>
<dbReference type="Pfam" id="PF06098">
    <property type="entry name" value="Radial_spoke_3"/>
    <property type="match status" value="1"/>
</dbReference>
<dbReference type="InterPro" id="IPR009290">
    <property type="entry name" value="Radial_spoke_3"/>
</dbReference>
<evidence type="ECO:0000313" key="9">
    <source>
        <dbReference type="EMBL" id="JAP91577.1"/>
    </source>
</evidence>
<feature type="non-terminal residue" evidence="9">
    <location>
        <position position="1"/>
    </location>
</feature>
<name>A0A146K4I7_9EUKA</name>
<comment type="subcellular location">
    <subcellularLocation>
        <location evidence="1">Cytoplasm</location>
        <location evidence="1">Cytoskeleton</location>
        <location evidence="1">Flagellum axoneme</location>
    </subcellularLocation>
</comment>
<comment type="similarity">
    <text evidence="2">Belongs to the flagellar radial spoke RSP3 family.</text>
</comment>
<evidence type="ECO:0000256" key="5">
    <source>
        <dbReference type="ARBA" id="ARBA00022846"/>
    </source>
</evidence>